<evidence type="ECO:0000313" key="7">
    <source>
        <dbReference type="EMBL" id="MFD0923737.1"/>
    </source>
</evidence>
<protein>
    <submittedName>
        <fullName evidence="7">MFS transporter</fullName>
    </submittedName>
</protein>
<evidence type="ECO:0000256" key="5">
    <source>
        <dbReference type="SAM" id="Phobius"/>
    </source>
</evidence>
<feature type="transmembrane region" description="Helical" evidence="5">
    <location>
        <begin position="165"/>
        <end position="183"/>
    </location>
</feature>
<keyword evidence="2 5" id="KW-0812">Transmembrane</keyword>
<gene>
    <name evidence="7" type="ORF">ACFQ16_28665</name>
</gene>
<dbReference type="PROSITE" id="PS50850">
    <property type="entry name" value="MFS"/>
    <property type="match status" value="1"/>
</dbReference>
<keyword evidence="3 5" id="KW-1133">Transmembrane helix</keyword>
<feature type="transmembrane region" description="Helical" evidence="5">
    <location>
        <begin position="204"/>
        <end position="223"/>
    </location>
</feature>
<feature type="transmembrane region" description="Helical" evidence="5">
    <location>
        <begin position="12"/>
        <end position="29"/>
    </location>
</feature>
<reference evidence="8" key="1">
    <citation type="journal article" date="2019" name="Int. J. Syst. Evol. Microbiol.">
        <title>The Global Catalogue of Microorganisms (GCM) 10K type strain sequencing project: providing services to taxonomists for standard genome sequencing and annotation.</title>
        <authorList>
            <consortium name="The Broad Institute Genomics Platform"/>
            <consortium name="The Broad Institute Genome Sequencing Center for Infectious Disease"/>
            <person name="Wu L."/>
            <person name="Ma J."/>
        </authorList>
    </citation>
    <scope>NUCLEOTIDE SEQUENCE [LARGE SCALE GENOMIC DNA]</scope>
    <source>
        <strain evidence="8">CCUG 56401</strain>
    </source>
</reference>
<feature type="transmembrane region" description="Helical" evidence="5">
    <location>
        <begin position="360"/>
        <end position="381"/>
    </location>
</feature>
<dbReference type="InterPro" id="IPR036259">
    <property type="entry name" value="MFS_trans_sf"/>
</dbReference>
<feature type="transmembrane region" description="Helical" evidence="5">
    <location>
        <begin position="299"/>
        <end position="321"/>
    </location>
</feature>
<dbReference type="InterPro" id="IPR020846">
    <property type="entry name" value="MFS_dom"/>
</dbReference>
<dbReference type="EMBL" id="JBHTIW010000041">
    <property type="protein sequence ID" value="MFD0923737.1"/>
    <property type="molecule type" value="Genomic_DNA"/>
</dbReference>
<comment type="caution">
    <text evidence="7">The sequence shown here is derived from an EMBL/GenBank/DDBJ whole genome shotgun (WGS) entry which is preliminary data.</text>
</comment>
<dbReference type="PANTHER" id="PTHR23514:SF13">
    <property type="entry name" value="INNER MEMBRANE PROTEIN YBJJ"/>
    <property type="match status" value="1"/>
</dbReference>
<dbReference type="PANTHER" id="PTHR23514">
    <property type="entry name" value="BYPASS OF STOP CODON PROTEIN 6"/>
    <property type="match status" value="1"/>
</dbReference>
<feature type="transmembrane region" description="Helical" evidence="5">
    <location>
        <begin position="79"/>
        <end position="97"/>
    </location>
</feature>
<evidence type="ECO:0000256" key="3">
    <source>
        <dbReference type="ARBA" id="ARBA00022989"/>
    </source>
</evidence>
<comment type="subcellular location">
    <subcellularLocation>
        <location evidence="1">Cell membrane</location>
        <topology evidence="1">Multi-pass membrane protein</topology>
    </subcellularLocation>
</comment>
<dbReference type="Pfam" id="PF07690">
    <property type="entry name" value="MFS_1"/>
    <property type="match status" value="1"/>
</dbReference>
<evidence type="ECO:0000259" key="6">
    <source>
        <dbReference type="PROSITE" id="PS50850"/>
    </source>
</evidence>
<dbReference type="InterPro" id="IPR051788">
    <property type="entry name" value="MFS_Transporter"/>
</dbReference>
<feature type="transmembrane region" description="Helical" evidence="5">
    <location>
        <begin position="333"/>
        <end position="354"/>
    </location>
</feature>
<dbReference type="CDD" id="cd17393">
    <property type="entry name" value="MFS_MosC_like"/>
    <property type="match status" value="1"/>
</dbReference>
<dbReference type="InterPro" id="IPR011701">
    <property type="entry name" value="MFS"/>
</dbReference>
<proteinExistence type="predicted"/>
<name>A0ABW3G0N9_9PSEU</name>
<sequence length="385" mass="38831">MSELVGTRTPRRARWAVTVYFALTGAGLATWTARIPEIKRDLGLDDGQVTLALFSVAAGSVLAMQVAGRLADRFGSERVMGPAGVLLAVSLLVPGFAGSLPVLLAGLLAFGAGHGTVDVSMNAQALLVQRRYGRPIVSTFHAMFSVGGLLGAGAGALAAHLGIGVGTHFAVVAAVTGVLLVVARRALVESEHVRSGPQARGGRGVPGAIVFLGVLAFFCSLGEGSMADWSPLYLSDVLDSGPAVAAVGYAVFSAAMATFRFLGDRLVSRFGPVALVRGCGLIAGVGLGAALLVHQEVAAIIGFGLFGVGLSCIIPQVFNAAGSRDPSRSARDLAQVSTLGYGGLLAGPVVIGLVTQSFGLTVGLAVPAALALLVAASAGAVRPRS</sequence>
<accession>A0ABW3G0N9</accession>
<organism evidence="7 8">
    <name type="scientific">Saccharopolyspora rosea</name>
    <dbReference type="NCBI Taxonomy" id="524884"/>
    <lineage>
        <taxon>Bacteria</taxon>
        <taxon>Bacillati</taxon>
        <taxon>Actinomycetota</taxon>
        <taxon>Actinomycetes</taxon>
        <taxon>Pseudonocardiales</taxon>
        <taxon>Pseudonocardiaceae</taxon>
        <taxon>Saccharopolyspora</taxon>
    </lineage>
</organism>
<dbReference type="Gene3D" id="1.20.1250.20">
    <property type="entry name" value="MFS general substrate transporter like domains"/>
    <property type="match status" value="2"/>
</dbReference>
<feature type="transmembrane region" description="Helical" evidence="5">
    <location>
        <begin position="49"/>
        <end position="67"/>
    </location>
</feature>
<keyword evidence="4 5" id="KW-0472">Membrane</keyword>
<evidence type="ECO:0000256" key="2">
    <source>
        <dbReference type="ARBA" id="ARBA00022692"/>
    </source>
</evidence>
<evidence type="ECO:0000256" key="1">
    <source>
        <dbReference type="ARBA" id="ARBA00004651"/>
    </source>
</evidence>
<keyword evidence="8" id="KW-1185">Reference proteome</keyword>
<evidence type="ECO:0000256" key="4">
    <source>
        <dbReference type="ARBA" id="ARBA00023136"/>
    </source>
</evidence>
<dbReference type="Proteomes" id="UP001597018">
    <property type="component" value="Unassembled WGS sequence"/>
</dbReference>
<dbReference type="SUPFAM" id="SSF103473">
    <property type="entry name" value="MFS general substrate transporter"/>
    <property type="match status" value="1"/>
</dbReference>
<dbReference type="RefSeq" id="WP_345601183.1">
    <property type="nucleotide sequence ID" value="NZ_BAABLT010000029.1"/>
</dbReference>
<evidence type="ECO:0000313" key="8">
    <source>
        <dbReference type="Proteomes" id="UP001597018"/>
    </source>
</evidence>
<feature type="transmembrane region" description="Helical" evidence="5">
    <location>
        <begin position="274"/>
        <end position="293"/>
    </location>
</feature>
<feature type="domain" description="Major facilitator superfamily (MFS) profile" evidence="6">
    <location>
        <begin position="13"/>
        <end position="385"/>
    </location>
</feature>
<feature type="transmembrane region" description="Helical" evidence="5">
    <location>
        <begin position="243"/>
        <end position="262"/>
    </location>
</feature>